<dbReference type="Proteomes" id="UP000637359">
    <property type="component" value="Unassembled WGS sequence"/>
</dbReference>
<dbReference type="AlphaFoldDB" id="A0A923L842"/>
<keyword evidence="2" id="KW-0449">Lipoprotein</keyword>
<organism evidence="2 3">
    <name type="scientific">Ornithinibacillus hominis</name>
    <dbReference type="NCBI Taxonomy" id="2763055"/>
    <lineage>
        <taxon>Bacteria</taxon>
        <taxon>Bacillati</taxon>
        <taxon>Bacillota</taxon>
        <taxon>Bacilli</taxon>
        <taxon>Bacillales</taxon>
        <taxon>Bacillaceae</taxon>
        <taxon>Ornithinibacillus</taxon>
    </lineage>
</organism>
<feature type="chain" id="PRO_5037896470" evidence="1">
    <location>
        <begin position="19"/>
        <end position="189"/>
    </location>
</feature>
<evidence type="ECO:0000313" key="3">
    <source>
        <dbReference type="Proteomes" id="UP000637359"/>
    </source>
</evidence>
<sequence>MLRLLSILALGIILTACAHTDNSSGEREQMLDELDPNRENKTQNTSNANDKLGYVNYTRDQLNMDTEEDHIATINRAQMADMIARFILRNEAFNRVATLVTDEEVLIAYDHDEGMDRAIAADIASKTAISILPGFYDVYVSDNQALIQDIQSLHNSSTQNKNYDNTIDQIITQMEKSPQGRQDSEETTD</sequence>
<evidence type="ECO:0000313" key="2">
    <source>
        <dbReference type="EMBL" id="MBC5638218.1"/>
    </source>
</evidence>
<reference evidence="2" key="1">
    <citation type="submission" date="2020-08" db="EMBL/GenBank/DDBJ databases">
        <title>Genome public.</title>
        <authorList>
            <person name="Liu C."/>
            <person name="Sun Q."/>
        </authorList>
    </citation>
    <scope>NUCLEOTIDE SEQUENCE</scope>
    <source>
        <strain evidence="2">BX22</strain>
    </source>
</reference>
<keyword evidence="3" id="KW-1185">Reference proteome</keyword>
<dbReference type="Pfam" id="PF09580">
    <property type="entry name" value="Spore_YhcN_YlaJ"/>
    <property type="match status" value="1"/>
</dbReference>
<gene>
    <name evidence="2" type="ORF">H8S33_15585</name>
</gene>
<keyword evidence="1" id="KW-0732">Signal</keyword>
<dbReference type="EMBL" id="JACOOL010000013">
    <property type="protein sequence ID" value="MBC5638218.1"/>
    <property type="molecule type" value="Genomic_DNA"/>
</dbReference>
<dbReference type="RefSeq" id="WP_186870926.1">
    <property type="nucleotide sequence ID" value="NZ_JACOOL010000013.1"/>
</dbReference>
<dbReference type="InterPro" id="IPR019076">
    <property type="entry name" value="Spore_lipoprot_YhcN/YlaJ-like"/>
</dbReference>
<proteinExistence type="predicted"/>
<feature type="signal peptide" evidence="1">
    <location>
        <begin position="1"/>
        <end position="18"/>
    </location>
</feature>
<name>A0A923L842_9BACI</name>
<dbReference type="PROSITE" id="PS51257">
    <property type="entry name" value="PROKAR_LIPOPROTEIN"/>
    <property type="match status" value="1"/>
</dbReference>
<accession>A0A923L842</accession>
<protein>
    <submittedName>
        <fullName evidence="2">YhcN/YlaJ family sporulation lipoprotein</fullName>
    </submittedName>
</protein>
<evidence type="ECO:0000256" key="1">
    <source>
        <dbReference type="SAM" id="SignalP"/>
    </source>
</evidence>
<comment type="caution">
    <text evidence="2">The sequence shown here is derived from an EMBL/GenBank/DDBJ whole genome shotgun (WGS) entry which is preliminary data.</text>
</comment>